<feature type="transmembrane region" description="Helical" evidence="1">
    <location>
        <begin position="12"/>
        <end position="45"/>
    </location>
</feature>
<reference evidence="2 3" key="1">
    <citation type="submission" date="2014-12" db="EMBL/GenBank/DDBJ databases">
        <title>Genome assembly of Enhygromyxa salina DSM 15201.</title>
        <authorList>
            <person name="Sharma G."/>
            <person name="Subramanian S."/>
        </authorList>
    </citation>
    <scope>NUCLEOTIDE SEQUENCE [LARGE SCALE GENOMIC DNA]</scope>
    <source>
        <strain evidence="2 3">DSM 15201</strain>
    </source>
</reference>
<protein>
    <submittedName>
        <fullName evidence="2">Uncharacterized protein</fullName>
    </submittedName>
</protein>
<proteinExistence type="predicted"/>
<keyword evidence="1" id="KW-1133">Transmembrane helix</keyword>
<sequence>MAASFSATTYAAIAVLIGVFSGAMWIGGFALPFAMYFAASALWLLGGPRWHDA</sequence>
<dbReference type="EMBL" id="JMCC02000076">
    <property type="protein sequence ID" value="KIG14275.1"/>
    <property type="molecule type" value="Genomic_DNA"/>
</dbReference>
<evidence type="ECO:0000313" key="3">
    <source>
        <dbReference type="Proteomes" id="UP000031599"/>
    </source>
</evidence>
<accession>A0A0C2CXD5</accession>
<organism evidence="2 3">
    <name type="scientific">Enhygromyxa salina</name>
    <dbReference type="NCBI Taxonomy" id="215803"/>
    <lineage>
        <taxon>Bacteria</taxon>
        <taxon>Pseudomonadati</taxon>
        <taxon>Myxococcota</taxon>
        <taxon>Polyangia</taxon>
        <taxon>Nannocystales</taxon>
        <taxon>Nannocystaceae</taxon>
        <taxon>Enhygromyxa</taxon>
    </lineage>
</organism>
<keyword evidence="1" id="KW-0812">Transmembrane</keyword>
<evidence type="ECO:0000313" key="2">
    <source>
        <dbReference type="EMBL" id="KIG14275.1"/>
    </source>
</evidence>
<dbReference type="Proteomes" id="UP000031599">
    <property type="component" value="Unassembled WGS sequence"/>
</dbReference>
<comment type="caution">
    <text evidence="2">The sequence shown here is derived from an EMBL/GenBank/DDBJ whole genome shotgun (WGS) entry which is preliminary data.</text>
</comment>
<name>A0A0C2CXD5_9BACT</name>
<gene>
    <name evidence="2" type="ORF">DB30_07024</name>
</gene>
<keyword evidence="1" id="KW-0472">Membrane</keyword>
<dbReference type="AlphaFoldDB" id="A0A0C2CXD5"/>
<evidence type="ECO:0000256" key="1">
    <source>
        <dbReference type="SAM" id="Phobius"/>
    </source>
</evidence>